<sequence>MTITIARTRTPSSLATIYLTLGMDLIDHSVFTLPSLCLITPYLPLVHHVPELCSIPPSRNLHAFLIAHRAPSTPCYRIRPFV</sequence>
<evidence type="ECO:0000313" key="2">
    <source>
        <dbReference type="Proteomes" id="UP000078113"/>
    </source>
</evidence>
<reference evidence="1" key="1">
    <citation type="submission" date="2016-04" db="EMBL/GenBank/DDBJ databases">
        <authorList>
            <person name="Nguyen H.D."/>
            <person name="Samba Siva P."/>
            <person name="Cullis J."/>
            <person name="Levesque C.A."/>
            <person name="Hambleton S."/>
        </authorList>
    </citation>
    <scope>NUCLEOTIDE SEQUENCE</scope>
    <source>
        <strain evidence="1">DAOMC 236422</strain>
    </source>
</reference>
<gene>
    <name evidence="1" type="ORF">A4X09_0g4089</name>
</gene>
<organism evidence="1 2">
    <name type="scientific">Tilletia walkeri</name>
    <dbReference type="NCBI Taxonomy" id="117179"/>
    <lineage>
        <taxon>Eukaryota</taxon>
        <taxon>Fungi</taxon>
        <taxon>Dikarya</taxon>
        <taxon>Basidiomycota</taxon>
        <taxon>Ustilaginomycotina</taxon>
        <taxon>Exobasidiomycetes</taxon>
        <taxon>Tilletiales</taxon>
        <taxon>Tilletiaceae</taxon>
        <taxon>Tilletia</taxon>
    </lineage>
</organism>
<protein>
    <submittedName>
        <fullName evidence="1">Uncharacterized protein</fullName>
    </submittedName>
</protein>
<proteinExistence type="predicted"/>
<keyword evidence="2" id="KW-1185">Reference proteome</keyword>
<reference evidence="1" key="2">
    <citation type="journal article" date="2019" name="IMA Fungus">
        <title>Genome sequencing and comparison of five Tilletia species to identify candidate genes for the detection of regulated species infecting wheat.</title>
        <authorList>
            <person name="Nguyen H.D.T."/>
            <person name="Sultana T."/>
            <person name="Kesanakurti P."/>
            <person name="Hambleton S."/>
        </authorList>
    </citation>
    <scope>NUCLEOTIDE SEQUENCE</scope>
    <source>
        <strain evidence="1">DAOMC 236422</strain>
    </source>
</reference>
<accession>A0A8X7N6S0</accession>
<evidence type="ECO:0000313" key="1">
    <source>
        <dbReference type="EMBL" id="KAE8268252.1"/>
    </source>
</evidence>
<dbReference type="Proteomes" id="UP000078113">
    <property type="component" value="Unassembled WGS sequence"/>
</dbReference>
<comment type="caution">
    <text evidence="1">The sequence shown here is derived from an EMBL/GenBank/DDBJ whole genome shotgun (WGS) entry which is preliminary data.</text>
</comment>
<name>A0A8X7N6S0_9BASI</name>
<dbReference type="EMBL" id="LWDG02000164">
    <property type="protein sequence ID" value="KAE8268252.1"/>
    <property type="molecule type" value="Genomic_DNA"/>
</dbReference>
<dbReference type="AlphaFoldDB" id="A0A8X7N6S0"/>